<dbReference type="Gene3D" id="3.90.550.10">
    <property type="entry name" value="Spore Coat Polysaccharide Biosynthesis Protein SpsA, Chain A"/>
    <property type="match status" value="1"/>
</dbReference>
<comment type="pathway">
    <text evidence="1">Nucleotide-sugar biosynthesis; UDP-N-acetyl-alpha-D-glucosamine biosynthesis; N-acetyl-alpha-D-glucosamine 1-phosphate from alpha-D-glucosamine 6-phosphate (route II): step 2/2.</text>
</comment>
<dbReference type="AlphaFoldDB" id="A0A2G9YUA9"/>
<keyword evidence="6" id="KW-0548">Nucleotidyltransferase</keyword>
<accession>A0A2G9YUA9</accession>
<keyword evidence="8" id="KW-0012">Acyltransferase</keyword>
<feature type="domain" description="Mannose-1-phosphate guanyltransferase C-terminal" evidence="12">
    <location>
        <begin position="243"/>
        <end position="318"/>
    </location>
</feature>
<evidence type="ECO:0000256" key="7">
    <source>
        <dbReference type="ARBA" id="ARBA00023268"/>
    </source>
</evidence>
<dbReference type="Gene3D" id="2.160.10.10">
    <property type="entry name" value="Hexapeptide repeat proteins"/>
    <property type="match status" value="1"/>
</dbReference>
<comment type="similarity">
    <text evidence="3">In the C-terminal section; belongs to the transferase hexapeptide repeat family.</text>
</comment>
<evidence type="ECO:0000259" key="12">
    <source>
        <dbReference type="Pfam" id="PF25087"/>
    </source>
</evidence>
<comment type="similarity">
    <text evidence="4">In the N-terminal section; belongs to the N-acetylglucosamine-1-phosphate uridyltransferase family.</text>
</comment>
<gene>
    <name evidence="13" type="ORF">COX37_01905</name>
</gene>
<dbReference type="InterPro" id="IPR011004">
    <property type="entry name" value="Trimer_LpxA-like_sf"/>
</dbReference>
<dbReference type="InterPro" id="IPR050065">
    <property type="entry name" value="GlmU-like"/>
</dbReference>
<evidence type="ECO:0000256" key="6">
    <source>
        <dbReference type="ARBA" id="ARBA00022695"/>
    </source>
</evidence>
<evidence type="ECO:0000313" key="13">
    <source>
        <dbReference type="EMBL" id="PIP22826.1"/>
    </source>
</evidence>
<feature type="domain" description="Nucleotidyl transferase" evidence="11">
    <location>
        <begin position="3"/>
        <end position="219"/>
    </location>
</feature>
<comment type="caution">
    <text evidence="13">The sequence shown here is derived from an EMBL/GenBank/DDBJ whole genome shotgun (WGS) entry which is preliminary data.</text>
</comment>
<reference evidence="13 14" key="1">
    <citation type="submission" date="2017-09" db="EMBL/GenBank/DDBJ databases">
        <title>Depth-based differentiation of microbial function through sediment-hosted aquifers and enrichment of novel symbionts in the deep terrestrial subsurface.</title>
        <authorList>
            <person name="Probst A.J."/>
            <person name="Ladd B."/>
            <person name="Jarett J.K."/>
            <person name="Geller-Mcgrath D.E."/>
            <person name="Sieber C.M."/>
            <person name="Emerson J.B."/>
            <person name="Anantharaman K."/>
            <person name="Thomas B.C."/>
            <person name="Malmstrom R."/>
            <person name="Stieglmeier M."/>
            <person name="Klingl A."/>
            <person name="Woyke T."/>
            <person name="Ryan C.M."/>
            <person name="Banfield J.F."/>
        </authorList>
    </citation>
    <scope>NUCLEOTIDE SEQUENCE [LARGE SCALE GENOMIC DNA]</scope>
    <source>
        <strain evidence="13">CG23_combo_of_CG06-09_8_20_14_all_39_17</strain>
    </source>
</reference>
<dbReference type="GO" id="GO:0019134">
    <property type="term" value="F:glucosamine-1-phosphate N-acetyltransferase activity"/>
    <property type="evidence" value="ECO:0007669"/>
    <property type="project" value="UniProtKB-EC"/>
</dbReference>
<dbReference type="Pfam" id="PF25087">
    <property type="entry name" value="GMPPB_C"/>
    <property type="match status" value="1"/>
</dbReference>
<evidence type="ECO:0000256" key="2">
    <source>
        <dbReference type="ARBA" id="ARBA00005208"/>
    </source>
</evidence>
<dbReference type="Proteomes" id="UP000229976">
    <property type="component" value="Unassembled WGS sequence"/>
</dbReference>
<keyword evidence="7" id="KW-0511">Multifunctional enzyme</keyword>
<evidence type="ECO:0000256" key="3">
    <source>
        <dbReference type="ARBA" id="ARBA00007707"/>
    </source>
</evidence>
<evidence type="ECO:0000313" key="14">
    <source>
        <dbReference type="Proteomes" id="UP000229976"/>
    </source>
</evidence>
<keyword evidence="5" id="KW-0808">Transferase</keyword>
<dbReference type="InterPro" id="IPR029044">
    <property type="entry name" value="Nucleotide-diphossugar_trans"/>
</dbReference>
<dbReference type="PANTHER" id="PTHR43584:SF8">
    <property type="entry name" value="N-ACETYLMURAMATE ALPHA-1-PHOSPHATE URIDYLYLTRANSFERASE"/>
    <property type="match status" value="1"/>
</dbReference>
<sequence length="424" mass="47277">MQAVILAAGESSRFWPLNTRHKSLLKIMGKPLVWYTIKGLEKSGFKDIVIVQDLRRDMEEELKEYSFKVEIKYSTIKGGKGMGDTLWQARSLLGENFLVVNAERVDADEIMSNVKVQISNQIQNLKSKTVLFGQKTKTPELFGIFRFENGKAIEIVEKPKKGQEPSDIKAVGVYLLEKSFFDVYENVEKGMYDFESALSVFMKKNSVDVEILKKDEEDTPSLKYPWHLFAFERYIFGEFLKKKISKTAKIAKNVVIKGDVFIAENVKIFEGAVINGPCYIGDNCIIGNNSLIREYVNLENDCMVGANVEIARSVFQENVHIHSGYFGDSIFAKGCRVGAGTVTANIRLDRKEIIAKLNIKGQISNIKTELNSLGIIVGENTKIGINASLMPGKSIGSDCLIGPASIVSENVGNGKSFPDLTRRG</sequence>
<evidence type="ECO:0000256" key="9">
    <source>
        <dbReference type="ARBA" id="ARBA00048247"/>
    </source>
</evidence>
<dbReference type="InterPro" id="IPR056729">
    <property type="entry name" value="GMPPB_C"/>
</dbReference>
<organism evidence="13 14">
    <name type="scientific">Candidatus Nealsonbacteria bacterium CG23_combo_of_CG06-09_8_20_14_all_39_17</name>
    <dbReference type="NCBI Taxonomy" id="1974722"/>
    <lineage>
        <taxon>Bacteria</taxon>
        <taxon>Candidatus Nealsoniibacteriota</taxon>
    </lineage>
</organism>
<dbReference type="SUPFAM" id="SSF53448">
    <property type="entry name" value="Nucleotide-diphospho-sugar transferases"/>
    <property type="match status" value="1"/>
</dbReference>
<dbReference type="InterPro" id="IPR001451">
    <property type="entry name" value="Hexapep"/>
</dbReference>
<evidence type="ECO:0000256" key="8">
    <source>
        <dbReference type="ARBA" id="ARBA00023315"/>
    </source>
</evidence>
<comment type="catalytic activity">
    <reaction evidence="10">
        <text>N-acetyl-alpha-D-glucosamine 1-phosphate + UTP + H(+) = UDP-N-acetyl-alpha-D-glucosamine + diphosphate</text>
        <dbReference type="Rhea" id="RHEA:13509"/>
        <dbReference type="ChEBI" id="CHEBI:15378"/>
        <dbReference type="ChEBI" id="CHEBI:33019"/>
        <dbReference type="ChEBI" id="CHEBI:46398"/>
        <dbReference type="ChEBI" id="CHEBI:57705"/>
        <dbReference type="ChEBI" id="CHEBI:57776"/>
        <dbReference type="EC" id="2.7.7.23"/>
    </reaction>
</comment>
<comment type="pathway">
    <text evidence="2">Nucleotide-sugar biosynthesis; UDP-N-acetyl-alpha-D-glucosamine biosynthesis; UDP-N-acetyl-alpha-D-glucosamine from N-acetyl-alpha-D-glucosamine 1-phosphate: step 1/1.</text>
</comment>
<dbReference type="Pfam" id="PF14602">
    <property type="entry name" value="Hexapep_2"/>
    <property type="match status" value="1"/>
</dbReference>
<protein>
    <submittedName>
        <fullName evidence="13">Uncharacterized protein</fullName>
    </submittedName>
</protein>
<dbReference type="GO" id="GO:0003977">
    <property type="term" value="F:UDP-N-acetylglucosamine diphosphorylase activity"/>
    <property type="evidence" value="ECO:0007669"/>
    <property type="project" value="UniProtKB-EC"/>
</dbReference>
<evidence type="ECO:0000256" key="10">
    <source>
        <dbReference type="ARBA" id="ARBA00048493"/>
    </source>
</evidence>
<evidence type="ECO:0000256" key="1">
    <source>
        <dbReference type="ARBA" id="ARBA00005166"/>
    </source>
</evidence>
<evidence type="ECO:0000256" key="4">
    <source>
        <dbReference type="ARBA" id="ARBA00007947"/>
    </source>
</evidence>
<evidence type="ECO:0000256" key="5">
    <source>
        <dbReference type="ARBA" id="ARBA00022679"/>
    </source>
</evidence>
<dbReference type="Pfam" id="PF00483">
    <property type="entry name" value="NTP_transferase"/>
    <property type="match status" value="1"/>
</dbReference>
<comment type="catalytic activity">
    <reaction evidence="9">
        <text>alpha-D-glucosamine 1-phosphate + acetyl-CoA = N-acetyl-alpha-D-glucosamine 1-phosphate + CoA + H(+)</text>
        <dbReference type="Rhea" id="RHEA:13725"/>
        <dbReference type="ChEBI" id="CHEBI:15378"/>
        <dbReference type="ChEBI" id="CHEBI:57287"/>
        <dbReference type="ChEBI" id="CHEBI:57288"/>
        <dbReference type="ChEBI" id="CHEBI:57776"/>
        <dbReference type="ChEBI" id="CHEBI:58516"/>
        <dbReference type="EC" id="2.3.1.157"/>
    </reaction>
</comment>
<dbReference type="InterPro" id="IPR005835">
    <property type="entry name" value="NTP_transferase_dom"/>
</dbReference>
<name>A0A2G9YUA9_9BACT</name>
<dbReference type="PANTHER" id="PTHR43584">
    <property type="entry name" value="NUCLEOTIDYL TRANSFERASE"/>
    <property type="match status" value="1"/>
</dbReference>
<evidence type="ECO:0000259" key="11">
    <source>
        <dbReference type="Pfam" id="PF00483"/>
    </source>
</evidence>
<dbReference type="SUPFAM" id="SSF51161">
    <property type="entry name" value="Trimeric LpxA-like enzymes"/>
    <property type="match status" value="1"/>
</dbReference>
<proteinExistence type="inferred from homology"/>
<dbReference type="EMBL" id="PCRO01000025">
    <property type="protein sequence ID" value="PIP22826.1"/>
    <property type="molecule type" value="Genomic_DNA"/>
</dbReference>